<sequence length="171" mass="17846">MKAQSFSRAAGLTVAALALAMSLTGCSALTDLLQVGKTDAQRDDSGSVTESANIDIFALKVGDCMPQSEGGVISEADVVPCAEPHADEVYWEFTLPEGDFPTTEALSAAIEAECLPAFETFAGIAYDASALEVYTIEPTAETWAQADDRIVQCVVYDPAGDVTGSLKGAAR</sequence>
<evidence type="ECO:0000259" key="2">
    <source>
        <dbReference type="Pfam" id="PF13845"/>
    </source>
</evidence>
<feature type="domain" description="Septum formation-related" evidence="2">
    <location>
        <begin position="62"/>
        <end position="157"/>
    </location>
</feature>
<dbReference type="InterPro" id="IPR026004">
    <property type="entry name" value="Septum_form"/>
</dbReference>
<dbReference type="RefSeq" id="WP_204939860.1">
    <property type="nucleotide sequence ID" value="NZ_BAAAUM010000002.1"/>
</dbReference>
<evidence type="ECO:0000313" key="4">
    <source>
        <dbReference type="Proteomes" id="UP001142325"/>
    </source>
</evidence>
<evidence type="ECO:0000313" key="3">
    <source>
        <dbReference type="EMBL" id="GLK02301.1"/>
    </source>
</evidence>
<reference evidence="3" key="1">
    <citation type="journal article" date="2014" name="Int. J. Syst. Evol. Microbiol.">
        <title>Complete genome sequence of Corynebacterium casei LMG S-19264T (=DSM 44701T), isolated from a smear-ripened cheese.</title>
        <authorList>
            <consortium name="US DOE Joint Genome Institute (JGI-PGF)"/>
            <person name="Walter F."/>
            <person name="Albersmeier A."/>
            <person name="Kalinowski J."/>
            <person name="Ruckert C."/>
        </authorList>
    </citation>
    <scope>NUCLEOTIDE SEQUENCE</scope>
    <source>
        <strain evidence="3">VKM Ac-1958</strain>
    </source>
</reference>
<reference evidence="3" key="2">
    <citation type="submission" date="2023-01" db="EMBL/GenBank/DDBJ databases">
        <authorList>
            <person name="Sun Q."/>
            <person name="Evtushenko L."/>
        </authorList>
    </citation>
    <scope>NUCLEOTIDE SEQUENCE</scope>
    <source>
        <strain evidence="3">VKM Ac-1958</strain>
    </source>
</reference>
<feature type="chain" id="PRO_5040812989" description="Septum formation-related domain-containing protein" evidence="1">
    <location>
        <begin position="28"/>
        <end position="171"/>
    </location>
</feature>
<dbReference type="Proteomes" id="UP001142325">
    <property type="component" value="Unassembled WGS sequence"/>
</dbReference>
<name>A0A9W6M9G7_9MICO</name>
<feature type="signal peptide" evidence="1">
    <location>
        <begin position="1"/>
        <end position="27"/>
    </location>
</feature>
<organism evidence="3 4">
    <name type="scientific">Microbacterium keratanolyticum</name>
    <dbReference type="NCBI Taxonomy" id="67574"/>
    <lineage>
        <taxon>Bacteria</taxon>
        <taxon>Bacillati</taxon>
        <taxon>Actinomycetota</taxon>
        <taxon>Actinomycetes</taxon>
        <taxon>Micrococcales</taxon>
        <taxon>Microbacteriaceae</taxon>
        <taxon>Microbacterium</taxon>
    </lineage>
</organism>
<proteinExistence type="predicted"/>
<dbReference type="AlphaFoldDB" id="A0A9W6M9G7"/>
<accession>A0A9W6M9G7</accession>
<keyword evidence="4" id="KW-1185">Reference proteome</keyword>
<dbReference type="PROSITE" id="PS51257">
    <property type="entry name" value="PROKAR_LIPOPROTEIN"/>
    <property type="match status" value="1"/>
</dbReference>
<dbReference type="Pfam" id="PF13845">
    <property type="entry name" value="Septum_form"/>
    <property type="match status" value="1"/>
</dbReference>
<keyword evidence="1" id="KW-0732">Signal</keyword>
<protein>
    <recommendedName>
        <fullName evidence="2">Septum formation-related domain-containing protein</fullName>
    </recommendedName>
</protein>
<gene>
    <name evidence="3" type="ORF">GCM10017596_20160</name>
</gene>
<comment type="caution">
    <text evidence="3">The sequence shown here is derived from an EMBL/GenBank/DDBJ whole genome shotgun (WGS) entry which is preliminary data.</text>
</comment>
<evidence type="ECO:0000256" key="1">
    <source>
        <dbReference type="SAM" id="SignalP"/>
    </source>
</evidence>
<dbReference type="EMBL" id="BSET01000002">
    <property type="protein sequence ID" value="GLK02301.1"/>
    <property type="molecule type" value="Genomic_DNA"/>
</dbReference>